<name>A0A1A9MGR5_9XANT</name>
<dbReference type="EMBL" id="LXNG01000003">
    <property type="protein sequence ID" value="OAG69016.1"/>
    <property type="molecule type" value="Genomic_DNA"/>
</dbReference>
<feature type="binding site" evidence="2">
    <location>
        <position position="336"/>
    </location>
    <ligand>
        <name>FAD</name>
        <dbReference type="ChEBI" id="CHEBI:57692"/>
    </ligand>
</feature>
<reference evidence="4 7" key="2">
    <citation type="submission" date="2023-12" db="EMBL/GenBank/DDBJ databases">
        <title>Genome sequencing of Xanthomonas floridensis.</title>
        <authorList>
            <person name="Greer S."/>
            <person name="Harrison J."/>
            <person name="Grant M."/>
            <person name="Vicente J."/>
            <person name="Studholme D."/>
        </authorList>
    </citation>
    <scope>NUCLEOTIDE SEQUENCE [LARGE SCALE GENOMIC DNA]</scope>
    <source>
        <strain evidence="4 7">WHRI 8848</strain>
    </source>
</reference>
<feature type="compositionally biased region" description="Low complexity" evidence="3">
    <location>
        <begin position="510"/>
        <end position="521"/>
    </location>
</feature>
<dbReference type="PANTHER" id="PTHR43747">
    <property type="entry name" value="FAD-BINDING PROTEIN"/>
    <property type="match status" value="1"/>
</dbReference>
<feature type="binding site" evidence="2">
    <location>
        <position position="87"/>
    </location>
    <ligand>
        <name>7-chloro-L-tryptophan</name>
        <dbReference type="ChEBI" id="CHEBI:58713"/>
    </ligand>
</feature>
<feature type="region of interest" description="Disordered" evidence="3">
    <location>
        <begin position="502"/>
        <end position="521"/>
    </location>
</feature>
<keyword evidence="2" id="KW-0274">FAD</keyword>
<dbReference type="EMBL" id="JAYFSO010000010">
    <property type="protein sequence ID" value="MEA5124131.1"/>
    <property type="molecule type" value="Genomic_DNA"/>
</dbReference>
<dbReference type="InterPro" id="IPR036188">
    <property type="entry name" value="FAD/NAD-bd_sf"/>
</dbReference>
<dbReference type="InterPro" id="IPR006905">
    <property type="entry name" value="Flavin_halogenase"/>
</dbReference>
<dbReference type="PANTHER" id="PTHR43747:SF4">
    <property type="entry name" value="FLAVIN-DEPENDENT TRYPTOPHAN HALOGENASE"/>
    <property type="match status" value="1"/>
</dbReference>
<dbReference type="RefSeq" id="WP_064507629.1">
    <property type="nucleotide sequence ID" value="NZ_JAYFSN010000010.1"/>
</dbReference>
<evidence type="ECO:0000313" key="6">
    <source>
        <dbReference type="Proteomes" id="UP000077659"/>
    </source>
</evidence>
<accession>A0A1A9MGR5</accession>
<dbReference type="SUPFAM" id="SSF51905">
    <property type="entry name" value="FAD/NAD(P)-binding domain"/>
    <property type="match status" value="1"/>
</dbReference>
<dbReference type="STRING" id="1843580.A7D17_10470"/>
<evidence type="ECO:0000256" key="1">
    <source>
        <dbReference type="PIRSR" id="PIRSR011396-1"/>
    </source>
</evidence>
<feature type="binding site" evidence="2">
    <location>
        <begin position="22"/>
        <end position="25"/>
    </location>
    <ligand>
        <name>FAD</name>
        <dbReference type="ChEBI" id="CHEBI:57692"/>
    </ligand>
</feature>
<evidence type="ECO:0000256" key="3">
    <source>
        <dbReference type="SAM" id="MobiDB-lite"/>
    </source>
</evidence>
<dbReference type="OrthoDB" id="462203at2"/>
<dbReference type="Gene3D" id="3.50.50.60">
    <property type="entry name" value="FAD/NAD(P)-binding domain"/>
    <property type="match status" value="1"/>
</dbReference>
<dbReference type="PIRSF" id="PIRSF011396">
    <property type="entry name" value="Trp_halogenase"/>
    <property type="match status" value="1"/>
</dbReference>
<evidence type="ECO:0000313" key="4">
    <source>
        <dbReference type="EMBL" id="MEA5124131.1"/>
    </source>
</evidence>
<dbReference type="Proteomes" id="UP000077659">
    <property type="component" value="Unassembled WGS sequence"/>
</dbReference>
<proteinExistence type="predicted"/>
<dbReference type="AlphaFoldDB" id="A0A1A9MGR5"/>
<evidence type="ECO:0000313" key="5">
    <source>
        <dbReference type="EMBL" id="OAG69016.1"/>
    </source>
</evidence>
<sequence length="521" mass="58214">MDPAPASDPRQRPVRRVVIAGGGTAGWMAAAALSKLLGRQLQITLVESDEIGTVGVGEATIPSLVTFHRLLEIDEAAFMAATQATFKLGIAFEHWRDVDRHYIHSFGHTGTDHWSAGFHHFWLKGQQRGVARDFGDYCLELRATQEGRFAHLPSGAMNYAYHLDAGLYARFLRRFSEGFGVQRIEGRIGQVETDPESGFLTALTLQNGTRVEGDLFIDCTGFAGLLIGKTLGVGSEDWSQWLFADSALAVQTESVGPPVTYTRARADQSGWMWRIPLQHRVGNGIVYSSRYTDQDSARAVLERNLQGRALTEPRALRFTPNQRHRVWEKNCVALGLASGFLEPIESTNIHLIQRGIVRLLQTFPQVIHTVDIAEYNRQAADEIAHIRDFVILHYHATDRRDTPFWRDCAAMDIPDSLRHRIALFQESGRVFHRANELFAENSWVQVMLGQGITPRQHHPVADLMGDAELRHFLEGIRQRVDATVARLPPHADFLRHHCPAAPLPDPPARVPADAALAPPAR</sequence>
<feature type="binding site" evidence="2">
    <location>
        <position position="345"/>
    </location>
    <ligand>
        <name>L-tryptophan</name>
        <dbReference type="ChEBI" id="CHEBI:57912"/>
    </ligand>
</feature>
<dbReference type="GO" id="GO:0000166">
    <property type="term" value="F:nucleotide binding"/>
    <property type="evidence" value="ECO:0007669"/>
    <property type="project" value="UniProtKB-KW"/>
</dbReference>
<dbReference type="InterPro" id="IPR050816">
    <property type="entry name" value="Flavin-dep_Halogenase_NPB"/>
</dbReference>
<dbReference type="InterPro" id="IPR033856">
    <property type="entry name" value="Trp_halogen"/>
</dbReference>
<evidence type="ECO:0000256" key="2">
    <source>
        <dbReference type="PIRSR" id="PIRSR011396-2"/>
    </source>
</evidence>
<keyword evidence="7" id="KW-1185">Reference proteome</keyword>
<evidence type="ECO:0000313" key="7">
    <source>
        <dbReference type="Proteomes" id="UP001303614"/>
    </source>
</evidence>
<reference evidence="5 6" key="1">
    <citation type="submission" date="2016-05" db="EMBL/GenBank/DDBJ databases">
        <title>Pathogenic, phenotypic and molecular characterisation of Xanthomonas nasturtii sp. nov. and Xanthomonas floridensis sp. nov., new species of Xanthomonas associated with watercress production in Florida.</title>
        <authorList>
            <person name="Vicente J.G."/>
            <person name="Rothwell S."/>
            <person name="Holub E.B."/>
            <person name="Studholme D.J."/>
        </authorList>
    </citation>
    <scope>NUCLEOTIDE SEQUENCE [LARGE SCALE GENOMIC DNA]</scope>
    <source>
        <strain evidence="5 6">WHRI 8848</strain>
    </source>
</reference>
<dbReference type="GO" id="GO:0004497">
    <property type="term" value="F:monooxygenase activity"/>
    <property type="evidence" value="ECO:0007669"/>
    <property type="project" value="InterPro"/>
</dbReference>
<feature type="binding site" evidence="2">
    <location>
        <position position="349"/>
    </location>
    <ligand>
        <name>FAD</name>
        <dbReference type="ChEBI" id="CHEBI:57692"/>
    </ligand>
</feature>
<organism evidence="5 6">
    <name type="scientific">Xanthomonas floridensis</name>
    <dbReference type="NCBI Taxonomy" id="1843580"/>
    <lineage>
        <taxon>Bacteria</taxon>
        <taxon>Pseudomonadati</taxon>
        <taxon>Pseudomonadota</taxon>
        <taxon>Gammaproteobacteria</taxon>
        <taxon>Lysobacterales</taxon>
        <taxon>Lysobacteraceae</taxon>
        <taxon>Xanthomonas</taxon>
    </lineage>
</organism>
<keyword evidence="2" id="KW-0285">Flavoprotein</keyword>
<protein>
    <submittedName>
        <fullName evidence="4 5">Tryptophan halogenase</fullName>
    </submittedName>
</protein>
<keyword evidence="2" id="KW-0547">Nucleotide-binding</keyword>
<dbReference type="Pfam" id="PF04820">
    <property type="entry name" value="Trp_halogenase"/>
    <property type="match status" value="1"/>
</dbReference>
<gene>
    <name evidence="5" type="ORF">A7D17_10470</name>
    <name evidence="4" type="ORF">VB146_09705</name>
</gene>
<dbReference type="FunFam" id="3.50.50.60:FF:000280">
    <property type="entry name" value="Tryptophan halogenase"/>
    <property type="match status" value="1"/>
</dbReference>
<feature type="active site" evidence="1">
    <location>
        <position position="87"/>
    </location>
</feature>
<comment type="caution">
    <text evidence="5">The sequence shown here is derived from an EMBL/GenBank/DDBJ whole genome shotgun (WGS) entry which is preliminary data.</text>
</comment>
<dbReference type="Proteomes" id="UP001303614">
    <property type="component" value="Unassembled WGS sequence"/>
</dbReference>